<comment type="caution">
    <text evidence="1">The sequence shown here is derived from an EMBL/GenBank/DDBJ whole genome shotgun (WGS) entry which is preliminary data.</text>
</comment>
<name>V9DU93_PHYNI</name>
<gene>
    <name evidence="1" type="ORF">F443_22661</name>
</gene>
<dbReference type="Proteomes" id="UP000018721">
    <property type="component" value="Unassembled WGS sequence"/>
</dbReference>
<sequence>MVKDPGVDVYVPDMYPIRPLPGGRNWKQNKVGHLWRYFRKTWMTTYGADL</sequence>
<protein>
    <submittedName>
        <fullName evidence="1">Uncharacterized protein</fullName>
    </submittedName>
</protein>
<dbReference type="EMBL" id="ANIZ01004323">
    <property type="protein sequence ID" value="ETI30221.1"/>
    <property type="molecule type" value="Genomic_DNA"/>
</dbReference>
<proteinExistence type="predicted"/>
<reference evidence="1 2" key="1">
    <citation type="submission" date="2013-11" db="EMBL/GenBank/DDBJ databases">
        <title>The Genome Sequence of Phytophthora parasitica P1569.</title>
        <authorList>
            <consortium name="The Broad Institute Genomics Platform"/>
            <person name="Russ C."/>
            <person name="Tyler B."/>
            <person name="Panabieres F."/>
            <person name="Shan W."/>
            <person name="Tripathy S."/>
            <person name="Grunwald N."/>
            <person name="Machado M."/>
            <person name="Johnson C.S."/>
            <person name="Arredondo F."/>
            <person name="Hong C."/>
            <person name="Coffey M."/>
            <person name="Young S.K."/>
            <person name="Zeng Q."/>
            <person name="Gargeya S."/>
            <person name="Fitzgerald M."/>
            <person name="Abouelleil A."/>
            <person name="Alvarado L."/>
            <person name="Chapman S.B."/>
            <person name="Gainer-Dewar J."/>
            <person name="Goldberg J."/>
            <person name="Griggs A."/>
            <person name="Gujja S."/>
            <person name="Hansen M."/>
            <person name="Howarth C."/>
            <person name="Imamovic A."/>
            <person name="Ireland A."/>
            <person name="Larimer J."/>
            <person name="McCowan C."/>
            <person name="Murphy C."/>
            <person name="Pearson M."/>
            <person name="Poon T.W."/>
            <person name="Priest M."/>
            <person name="Roberts A."/>
            <person name="Saif S."/>
            <person name="Shea T."/>
            <person name="Sykes S."/>
            <person name="Wortman J."/>
            <person name="Nusbaum C."/>
            <person name="Birren B."/>
        </authorList>
    </citation>
    <scope>NUCLEOTIDE SEQUENCE [LARGE SCALE GENOMIC DNA]</scope>
    <source>
        <strain evidence="1 2">P1569</strain>
    </source>
</reference>
<evidence type="ECO:0000313" key="1">
    <source>
        <dbReference type="EMBL" id="ETI30221.1"/>
    </source>
</evidence>
<accession>V9DU93</accession>
<dbReference type="AlphaFoldDB" id="V9DU93"/>
<dbReference type="HOGENOM" id="CLU_3128389_0_0_1"/>
<evidence type="ECO:0000313" key="2">
    <source>
        <dbReference type="Proteomes" id="UP000018721"/>
    </source>
</evidence>
<keyword evidence="2" id="KW-1185">Reference proteome</keyword>
<organism evidence="1 2">
    <name type="scientific">Phytophthora nicotianae P1569</name>
    <dbReference type="NCBI Taxonomy" id="1317065"/>
    <lineage>
        <taxon>Eukaryota</taxon>
        <taxon>Sar</taxon>
        <taxon>Stramenopiles</taxon>
        <taxon>Oomycota</taxon>
        <taxon>Peronosporomycetes</taxon>
        <taxon>Peronosporales</taxon>
        <taxon>Peronosporaceae</taxon>
        <taxon>Phytophthora</taxon>
    </lineage>
</organism>